<keyword evidence="6" id="KW-0255">Endonuclease</keyword>
<evidence type="ECO:0000256" key="8">
    <source>
        <dbReference type="SAM" id="MobiDB-lite"/>
    </source>
</evidence>
<feature type="compositionally biased region" description="Polar residues" evidence="8">
    <location>
        <begin position="279"/>
        <end position="288"/>
    </location>
</feature>
<dbReference type="SUPFAM" id="SSF53098">
    <property type="entry name" value="Ribonuclease H-like"/>
    <property type="match status" value="1"/>
</dbReference>
<protein>
    <recommendedName>
        <fullName evidence="3">ribonuclease H</fullName>
        <ecNumber evidence="3">3.1.26.4</ecNumber>
    </recommendedName>
</protein>
<comment type="catalytic activity">
    <reaction evidence="1">
        <text>Endonucleolytic cleavage to 5'-phosphomonoester.</text>
        <dbReference type="EC" id="3.1.26.4"/>
    </reaction>
</comment>
<comment type="similarity">
    <text evidence="2">Belongs to the RNase H family.</text>
</comment>
<dbReference type="CDD" id="cd09280">
    <property type="entry name" value="RNase_HI_eukaryote_like"/>
    <property type="match status" value="1"/>
</dbReference>
<gene>
    <name evidence="10" type="ORF">AAF712_009573</name>
</gene>
<feature type="region of interest" description="Disordered" evidence="8">
    <location>
        <begin position="241"/>
        <end position="288"/>
    </location>
</feature>
<evidence type="ECO:0000256" key="6">
    <source>
        <dbReference type="ARBA" id="ARBA00022759"/>
    </source>
</evidence>
<keyword evidence="5" id="KW-0479">Metal-binding</keyword>
<dbReference type="PROSITE" id="PS50879">
    <property type="entry name" value="RNASE_H_1"/>
    <property type="match status" value="1"/>
</dbReference>
<dbReference type="EMBL" id="JBBXMP010000080">
    <property type="protein sequence ID" value="KAL0063480.1"/>
    <property type="molecule type" value="Genomic_DNA"/>
</dbReference>
<evidence type="ECO:0000256" key="7">
    <source>
        <dbReference type="ARBA" id="ARBA00022801"/>
    </source>
</evidence>
<accession>A0ABR2ZP95</accession>
<dbReference type="InterPro" id="IPR012337">
    <property type="entry name" value="RNaseH-like_sf"/>
</dbReference>
<reference evidence="10 11" key="1">
    <citation type="submission" date="2024-05" db="EMBL/GenBank/DDBJ databases">
        <title>A draft genome resource for the thread blight pathogen Marasmius tenuissimus strain MS-2.</title>
        <authorList>
            <person name="Yulfo-Soto G.E."/>
            <person name="Baruah I.K."/>
            <person name="Amoako-Attah I."/>
            <person name="Bukari Y."/>
            <person name="Meinhardt L.W."/>
            <person name="Bailey B.A."/>
            <person name="Cohen S.P."/>
        </authorList>
    </citation>
    <scope>NUCLEOTIDE SEQUENCE [LARGE SCALE GENOMIC DNA]</scope>
    <source>
        <strain evidence="10 11">MS-2</strain>
    </source>
</reference>
<comment type="caution">
    <text evidence="10">The sequence shown here is derived from an EMBL/GenBank/DDBJ whole genome shotgun (WGS) entry which is preliminary data.</text>
</comment>
<organism evidence="10 11">
    <name type="scientific">Marasmius tenuissimus</name>
    <dbReference type="NCBI Taxonomy" id="585030"/>
    <lineage>
        <taxon>Eukaryota</taxon>
        <taxon>Fungi</taxon>
        <taxon>Dikarya</taxon>
        <taxon>Basidiomycota</taxon>
        <taxon>Agaricomycotina</taxon>
        <taxon>Agaricomycetes</taxon>
        <taxon>Agaricomycetidae</taxon>
        <taxon>Agaricales</taxon>
        <taxon>Marasmiineae</taxon>
        <taxon>Marasmiaceae</taxon>
        <taxon>Marasmius</taxon>
    </lineage>
</organism>
<evidence type="ECO:0000259" key="9">
    <source>
        <dbReference type="PROSITE" id="PS50879"/>
    </source>
</evidence>
<evidence type="ECO:0000313" key="10">
    <source>
        <dbReference type="EMBL" id="KAL0063480.1"/>
    </source>
</evidence>
<dbReference type="EC" id="3.1.26.4" evidence="3"/>
<dbReference type="InterPro" id="IPR036397">
    <property type="entry name" value="RNaseH_sf"/>
</dbReference>
<keyword evidence="11" id="KW-1185">Reference proteome</keyword>
<keyword evidence="7" id="KW-0378">Hydrolase</keyword>
<dbReference type="Proteomes" id="UP001437256">
    <property type="component" value="Unassembled WGS sequence"/>
</dbReference>
<dbReference type="PANTHER" id="PTHR10642:SF26">
    <property type="entry name" value="RIBONUCLEASE H1"/>
    <property type="match status" value="1"/>
</dbReference>
<name>A0ABR2ZP95_9AGAR</name>
<dbReference type="InterPro" id="IPR050092">
    <property type="entry name" value="RNase_H"/>
</dbReference>
<dbReference type="Pfam" id="PF00075">
    <property type="entry name" value="RNase_H"/>
    <property type="match status" value="1"/>
</dbReference>
<dbReference type="Gene3D" id="3.30.420.10">
    <property type="entry name" value="Ribonuclease H-like superfamily/Ribonuclease H"/>
    <property type="match status" value="1"/>
</dbReference>
<evidence type="ECO:0000256" key="2">
    <source>
        <dbReference type="ARBA" id="ARBA00005300"/>
    </source>
</evidence>
<evidence type="ECO:0000256" key="1">
    <source>
        <dbReference type="ARBA" id="ARBA00000077"/>
    </source>
</evidence>
<dbReference type="PANTHER" id="PTHR10642">
    <property type="entry name" value="RIBONUCLEASE H1"/>
    <property type="match status" value="1"/>
</dbReference>
<dbReference type="InterPro" id="IPR002156">
    <property type="entry name" value="RNaseH_domain"/>
</dbReference>
<sequence>MKPQPEDFEKEDTRWRIIDEEDAEPFDPRITTKGSLSEAFRVFTNSEQCEDVPDTKFYPDDGTLPLGIYTDGSCTDNGLPKAKAGAGIFISEDNPRNRAIRIPQELNPSNQVGEILAVKEATGTVGPNDVTIYSDSKFVVEGLTKHIKKWEDRGYIGIENAPHLMSTVAALRQRKARTAFKWVKGHAGVEGNEKADRLADEGRRKDTPDLIDMTIPSELRVTGAKLNKLTQSIAYKGIREQKQDSYQYQEARDRKKTERHMKKAQKAAKRNTGKEASQKQENSGRTYQTMSTVQYARIAMSQNQYDTFS</sequence>
<feature type="compositionally biased region" description="Basic residues" evidence="8">
    <location>
        <begin position="257"/>
        <end position="271"/>
    </location>
</feature>
<feature type="domain" description="RNase H type-1" evidence="9">
    <location>
        <begin position="62"/>
        <end position="204"/>
    </location>
</feature>
<keyword evidence="4" id="KW-0540">Nuclease</keyword>
<evidence type="ECO:0000256" key="5">
    <source>
        <dbReference type="ARBA" id="ARBA00022723"/>
    </source>
</evidence>
<proteinExistence type="inferred from homology"/>
<evidence type="ECO:0000313" key="11">
    <source>
        <dbReference type="Proteomes" id="UP001437256"/>
    </source>
</evidence>
<evidence type="ECO:0000256" key="4">
    <source>
        <dbReference type="ARBA" id="ARBA00022722"/>
    </source>
</evidence>
<evidence type="ECO:0000256" key="3">
    <source>
        <dbReference type="ARBA" id="ARBA00012180"/>
    </source>
</evidence>